<evidence type="ECO:0000256" key="1">
    <source>
        <dbReference type="SAM" id="MobiDB-lite"/>
    </source>
</evidence>
<sequence length="218" mass="23408">MSARRRVARKRSHQTPEGTAARQELLLRSAIAVVGRSGMRGLTHRAVDREAGMPEGTCSVYYRTRLALLTALSGFVAAALHADVRSLGASLPSPTGDDGIDLAIDATIQMLMRWSESPDLIVTMSELSLEAGRTPSLSEPIVAWRTNLTDIVENIVCRTEKSAARLRAEAIVASLDGVVLNGLLATSAAERPAYLRSMVTLVLRAIGDADLEDYGLSH</sequence>
<dbReference type="Gene3D" id="1.10.357.10">
    <property type="entry name" value="Tetracycline Repressor, domain 2"/>
    <property type="match status" value="1"/>
</dbReference>
<comment type="caution">
    <text evidence="3">The sequence shown here is derived from an EMBL/GenBank/DDBJ whole genome shotgun (WGS) entry which is preliminary data.</text>
</comment>
<gene>
    <name evidence="3" type="ORF">ACFQDH_22635</name>
</gene>
<dbReference type="RefSeq" id="WP_382404616.1">
    <property type="nucleotide sequence ID" value="NZ_JBHSWH010000001.1"/>
</dbReference>
<dbReference type="Proteomes" id="UP001596298">
    <property type="component" value="Unassembled WGS sequence"/>
</dbReference>
<evidence type="ECO:0000313" key="3">
    <source>
        <dbReference type="EMBL" id="MFC6707954.1"/>
    </source>
</evidence>
<dbReference type="Pfam" id="PF17940">
    <property type="entry name" value="TetR_C_31"/>
    <property type="match status" value="1"/>
</dbReference>
<proteinExistence type="predicted"/>
<evidence type="ECO:0000313" key="4">
    <source>
        <dbReference type="Proteomes" id="UP001596298"/>
    </source>
</evidence>
<feature type="region of interest" description="Disordered" evidence="1">
    <location>
        <begin position="1"/>
        <end position="20"/>
    </location>
</feature>
<dbReference type="SUPFAM" id="SSF46689">
    <property type="entry name" value="Homeodomain-like"/>
    <property type="match status" value="1"/>
</dbReference>
<reference evidence="4" key="1">
    <citation type="journal article" date="2019" name="Int. J. Syst. Evol. Microbiol.">
        <title>The Global Catalogue of Microorganisms (GCM) 10K type strain sequencing project: providing services to taxonomists for standard genome sequencing and annotation.</title>
        <authorList>
            <consortium name="The Broad Institute Genomics Platform"/>
            <consortium name="The Broad Institute Genome Sequencing Center for Infectious Disease"/>
            <person name="Wu L."/>
            <person name="Ma J."/>
        </authorList>
    </citation>
    <scope>NUCLEOTIDE SEQUENCE [LARGE SCALE GENOMIC DNA]</scope>
    <source>
        <strain evidence="4">CCUG 58127</strain>
    </source>
</reference>
<feature type="compositionally biased region" description="Basic residues" evidence="1">
    <location>
        <begin position="1"/>
        <end position="13"/>
    </location>
</feature>
<accession>A0ABW2AMW0</accession>
<organism evidence="3 4">
    <name type="scientific">Flexivirga alba</name>
    <dbReference type="NCBI Taxonomy" id="702742"/>
    <lineage>
        <taxon>Bacteria</taxon>
        <taxon>Bacillati</taxon>
        <taxon>Actinomycetota</taxon>
        <taxon>Actinomycetes</taxon>
        <taxon>Micrococcales</taxon>
        <taxon>Dermacoccaceae</taxon>
        <taxon>Flexivirga</taxon>
    </lineage>
</organism>
<feature type="domain" description="Tetracyclin repressor-like C-terminal group 31" evidence="2">
    <location>
        <begin position="100"/>
        <end position="204"/>
    </location>
</feature>
<dbReference type="InterPro" id="IPR009057">
    <property type="entry name" value="Homeodomain-like_sf"/>
</dbReference>
<name>A0ABW2AMW0_9MICO</name>
<keyword evidence="4" id="KW-1185">Reference proteome</keyword>
<dbReference type="InterPro" id="IPR041583">
    <property type="entry name" value="TetR_C_31"/>
</dbReference>
<evidence type="ECO:0000259" key="2">
    <source>
        <dbReference type="Pfam" id="PF17940"/>
    </source>
</evidence>
<protein>
    <submittedName>
        <fullName evidence="3">TetR/AcrR family transcriptional regulator</fullName>
    </submittedName>
</protein>
<dbReference type="EMBL" id="JBHSWH010000001">
    <property type="protein sequence ID" value="MFC6707954.1"/>
    <property type="molecule type" value="Genomic_DNA"/>
</dbReference>